<dbReference type="Proteomes" id="UP000630805">
    <property type="component" value="Unassembled WGS sequence"/>
</dbReference>
<name>A0ABX2PLM7_9RHOB</name>
<dbReference type="RefSeq" id="WP_176861154.1">
    <property type="nucleotide sequence ID" value="NZ_JABXWT010000001.1"/>
</dbReference>
<evidence type="ECO:0000313" key="2">
    <source>
        <dbReference type="Proteomes" id="UP000630805"/>
    </source>
</evidence>
<sequence>MYFKSILKRLLGEKTVLISIPEAIDLDSVNDSHPDMAERSEFRDLFQSMLAEKQNDVSLRRARDK</sequence>
<accession>A0ABX2PLM7</accession>
<proteinExistence type="predicted"/>
<evidence type="ECO:0000313" key="1">
    <source>
        <dbReference type="EMBL" id="NVO54197.1"/>
    </source>
</evidence>
<dbReference type="EMBL" id="JABXWT010000001">
    <property type="protein sequence ID" value="NVO54197.1"/>
    <property type="molecule type" value="Genomic_DNA"/>
</dbReference>
<keyword evidence="2" id="KW-1185">Reference proteome</keyword>
<organism evidence="1 2">
    <name type="scientific">Ruegeria haliotis</name>
    <dbReference type="NCBI Taxonomy" id="2747601"/>
    <lineage>
        <taxon>Bacteria</taxon>
        <taxon>Pseudomonadati</taxon>
        <taxon>Pseudomonadota</taxon>
        <taxon>Alphaproteobacteria</taxon>
        <taxon>Rhodobacterales</taxon>
        <taxon>Roseobacteraceae</taxon>
        <taxon>Ruegeria</taxon>
    </lineage>
</organism>
<gene>
    <name evidence="1" type="ORF">HW561_00125</name>
</gene>
<reference evidence="1 2" key="1">
    <citation type="submission" date="2020-06" db="EMBL/GenBank/DDBJ databases">
        <authorList>
            <person name="Cao W.R."/>
        </authorList>
    </citation>
    <scope>NUCLEOTIDE SEQUENCE [LARGE SCALE GENOMIC DNA]</scope>
    <source>
        <strain evidence="1 2">B1Z28</strain>
    </source>
</reference>
<protein>
    <submittedName>
        <fullName evidence="1">Uncharacterized protein</fullName>
    </submittedName>
</protein>
<comment type="caution">
    <text evidence="1">The sequence shown here is derived from an EMBL/GenBank/DDBJ whole genome shotgun (WGS) entry which is preliminary data.</text>
</comment>